<dbReference type="Ensembl" id="ENSPCET00000023365.1">
    <property type="protein sequence ID" value="ENSPCEP00000022608.1"/>
    <property type="gene ID" value="ENSPCEG00000017241.1"/>
</dbReference>
<evidence type="ECO:0000256" key="2">
    <source>
        <dbReference type="ARBA" id="ARBA00004141"/>
    </source>
</evidence>
<feature type="transmembrane region" description="Helical" evidence="9">
    <location>
        <begin position="101"/>
        <end position="121"/>
    </location>
</feature>
<feature type="domain" description="G-protein coupled receptors family 1 profile" evidence="10">
    <location>
        <begin position="44"/>
        <end position="293"/>
    </location>
</feature>
<reference evidence="11" key="1">
    <citation type="submission" date="2025-08" db="UniProtKB">
        <authorList>
            <consortium name="Ensembl"/>
        </authorList>
    </citation>
    <scope>IDENTIFICATION</scope>
</reference>
<evidence type="ECO:0000256" key="6">
    <source>
        <dbReference type="ARBA" id="ARBA00022989"/>
    </source>
</evidence>
<evidence type="ECO:0000256" key="3">
    <source>
        <dbReference type="ARBA" id="ARBA00022606"/>
    </source>
</evidence>
<feature type="transmembrane region" description="Helical" evidence="9">
    <location>
        <begin position="7"/>
        <end position="24"/>
    </location>
</feature>
<accession>A0A8C8SRB0</accession>
<evidence type="ECO:0000256" key="8">
    <source>
        <dbReference type="ARBA" id="ARBA00023224"/>
    </source>
</evidence>
<comment type="subcellular location">
    <subcellularLocation>
        <location evidence="2">Membrane</location>
        <topology evidence="2">Multi-pass membrane protein</topology>
    </subcellularLocation>
</comment>
<feature type="transmembrane region" description="Helical" evidence="9">
    <location>
        <begin position="275"/>
        <end position="295"/>
    </location>
</feature>
<keyword evidence="5" id="KW-0552">Olfaction</keyword>
<evidence type="ECO:0000313" key="12">
    <source>
        <dbReference type="Proteomes" id="UP000694393"/>
    </source>
</evidence>
<dbReference type="GO" id="GO:0004984">
    <property type="term" value="F:olfactory receptor activity"/>
    <property type="evidence" value="ECO:0007669"/>
    <property type="project" value="InterPro"/>
</dbReference>
<feature type="transmembrane region" description="Helical" evidence="9">
    <location>
        <begin position="238"/>
        <end position="263"/>
    </location>
</feature>
<reference evidence="11" key="2">
    <citation type="submission" date="2025-09" db="UniProtKB">
        <authorList>
            <consortium name="Ensembl"/>
        </authorList>
    </citation>
    <scope>IDENTIFICATION</scope>
</reference>
<sequence length="334" mass="37897">MLPIPFLFLFPLSVFFLIGIPGLQDMHLWISIPFSSMFLLALLGNFSLLYFIITEPSLHKPMFYFLSMLAFIDLVLSTSTIPKTLSIFWFNYREISFTACLVQMFFLHSFFHSAVLVAMAFDRYVAICNPLRYATILTNSMIAKIGLAGFAKGVLITPPFIIILSRLPFCRSRIISHCYCEHVPVLKLACANTTFSNIYGIFITLFSLGLDLMFIIMSYVKILRTVLSLASKEEQLKAFGTCVSHLCAILMFYTPPLLTSIIYRASRQVAPHIQILMANFSLLFPPVMNPIVYGVRTKQFHDRAEQSLNVLYLIWSKRSGHAGVCEAYSSQEPP</sequence>
<keyword evidence="8" id="KW-0807">Transducer</keyword>
<proteinExistence type="predicted"/>
<feature type="transmembrane region" description="Helical" evidence="9">
    <location>
        <begin position="30"/>
        <end position="51"/>
    </location>
</feature>
<evidence type="ECO:0000256" key="5">
    <source>
        <dbReference type="ARBA" id="ARBA00022725"/>
    </source>
</evidence>
<dbReference type="InterPro" id="IPR000276">
    <property type="entry name" value="GPCR_Rhodpsn"/>
</dbReference>
<dbReference type="PRINTS" id="PR00237">
    <property type="entry name" value="GPCRRHODOPSN"/>
</dbReference>
<dbReference type="PROSITE" id="PS50262">
    <property type="entry name" value="G_PROTEIN_RECEP_F1_2"/>
    <property type="match status" value="1"/>
</dbReference>
<keyword evidence="3" id="KW-0716">Sensory transduction</keyword>
<evidence type="ECO:0000259" key="10">
    <source>
        <dbReference type="PROSITE" id="PS50262"/>
    </source>
</evidence>
<dbReference type="PRINTS" id="PR00245">
    <property type="entry name" value="OLFACTORYR"/>
</dbReference>
<dbReference type="AlphaFoldDB" id="A0A8C8SRB0"/>
<dbReference type="Pfam" id="PF13853">
    <property type="entry name" value="7tm_4"/>
    <property type="match status" value="1"/>
</dbReference>
<keyword evidence="6 9" id="KW-1133">Transmembrane helix</keyword>
<keyword evidence="7 9" id="KW-0472">Membrane</keyword>
<protein>
    <recommendedName>
        <fullName evidence="10">G-protein coupled receptors family 1 profile domain-containing protein</fullName>
    </recommendedName>
</protein>
<dbReference type="SUPFAM" id="SSF81321">
    <property type="entry name" value="Family A G protein-coupled receptor-like"/>
    <property type="match status" value="1"/>
</dbReference>
<dbReference type="InterPro" id="IPR017452">
    <property type="entry name" value="GPCR_Rhodpsn_7TM"/>
</dbReference>
<feature type="transmembrane region" description="Helical" evidence="9">
    <location>
        <begin position="63"/>
        <end position="81"/>
    </location>
</feature>
<comment type="function">
    <text evidence="1">Odorant receptor.</text>
</comment>
<dbReference type="CDD" id="cd15222">
    <property type="entry name" value="7tmA_OR51-like"/>
    <property type="match status" value="1"/>
</dbReference>
<dbReference type="Proteomes" id="UP000694393">
    <property type="component" value="Unplaced"/>
</dbReference>
<dbReference type="FunFam" id="1.20.1070.10:FF:000006">
    <property type="entry name" value="Olfactory receptor"/>
    <property type="match status" value="1"/>
</dbReference>
<evidence type="ECO:0000256" key="4">
    <source>
        <dbReference type="ARBA" id="ARBA00022692"/>
    </source>
</evidence>
<name>A0A8C8SRB0_9SAUR</name>
<dbReference type="PANTHER" id="PTHR26450">
    <property type="entry name" value="OLFACTORY RECEPTOR 56B1-RELATED"/>
    <property type="match status" value="1"/>
</dbReference>
<keyword evidence="12" id="KW-1185">Reference proteome</keyword>
<organism evidence="11 12">
    <name type="scientific">Pelusios castaneus</name>
    <name type="common">West African mud turtle</name>
    <dbReference type="NCBI Taxonomy" id="367368"/>
    <lineage>
        <taxon>Eukaryota</taxon>
        <taxon>Metazoa</taxon>
        <taxon>Chordata</taxon>
        <taxon>Craniata</taxon>
        <taxon>Vertebrata</taxon>
        <taxon>Euteleostomi</taxon>
        <taxon>Archelosauria</taxon>
        <taxon>Testudinata</taxon>
        <taxon>Testudines</taxon>
        <taxon>Pleurodira</taxon>
        <taxon>Pelomedusidae</taxon>
        <taxon>Pelusios</taxon>
    </lineage>
</organism>
<feature type="transmembrane region" description="Helical" evidence="9">
    <location>
        <begin position="198"/>
        <end position="217"/>
    </location>
</feature>
<evidence type="ECO:0000256" key="9">
    <source>
        <dbReference type="SAM" id="Phobius"/>
    </source>
</evidence>
<dbReference type="InterPro" id="IPR000725">
    <property type="entry name" value="Olfact_rcpt"/>
</dbReference>
<dbReference type="PANTHER" id="PTHR26450:SF83">
    <property type="entry name" value="OLFACTORY RECEPTOR 52P1"/>
    <property type="match status" value="1"/>
</dbReference>
<dbReference type="GO" id="GO:0005886">
    <property type="term" value="C:plasma membrane"/>
    <property type="evidence" value="ECO:0007669"/>
    <property type="project" value="TreeGrafter"/>
</dbReference>
<evidence type="ECO:0000256" key="7">
    <source>
        <dbReference type="ARBA" id="ARBA00023136"/>
    </source>
</evidence>
<evidence type="ECO:0000256" key="1">
    <source>
        <dbReference type="ARBA" id="ARBA00002936"/>
    </source>
</evidence>
<keyword evidence="4 9" id="KW-0812">Transmembrane</keyword>
<dbReference type="Gene3D" id="1.20.1070.10">
    <property type="entry name" value="Rhodopsin 7-helix transmembrane proteins"/>
    <property type="match status" value="1"/>
</dbReference>
<evidence type="ECO:0000313" key="11">
    <source>
        <dbReference type="Ensembl" id="ENSPCEP00000022608.1"/>
    </source>
</evidence>
<dbReference type="GO" id="GO:0004930">
    <property type="term" value="F:G protein-coupled receptor activity"/>
    <property type="evidence" value="ECO:0007669"/>
    <property type="project" value="InterPro"/>
</dbReference>
<feature type="transmembrane region" description="Helical" evidence="9">
    <location>
        <begin position="142"/>
        <end position="164"/>
    </location>
</feature>
<dbReference type="InterPro" id="IPR050402">
    <property type="entry name" value="OR51/52/56-like"/>
</dbReference>